<comment type="similarity">
    <text evidence="1">Belongs to the UPF0065 (bug) family.</text>
</comment>
<protein>
    <submittedName>
        <fullName evidence="3">Tripartite tricarboxylate transporter substrate binding protein</fullName>
    </submittedName>
</protein>
<dbReference type="AlphaFoldDB" id="A0A2N8K9C8"/>
<keyword evidence="2" id="KW-0732">Signal</keyword>
<dbReference type="PANTHER" id="PTHR42928:SF5">
    <property type="entry name" value="BLR1237 PROTEIN"/>
    <property type="match status" value="1"/>
</dbReference>
<proteinExistence type="inferred from homology"/>
<feature type="chain" id="PRO_5014983534" evidence="2">
    <location>
        <begin position="24"/>
        <end position="96"/>
    </location>
</feature>
<keyword evidence="4" id="KW-1185">Reference proteome</keyword>
<dbReference type="InterPro" id="IPR005064">
    <property type="entry name" value="BUG"/>
</dbReference>
<dbReference type="Proteomes" id="UP000235994">
    <property type="component" value="Unassembled WGS sequence"/>
</dbReference>
<comment type="caution">
    <text evidence="3">The sequence shown here is derived from an EMBL/GenBank/DDBJ whole genome shotgun (WGS) entry which is preliminary data.</text>
</comment>
<evidence type="ECO:0000256" key="2">
    <source>
        <dbReference type="SAM" id="SignalP"/>
    </source>
</evidence>
<reference evidence="3 4" key="1">
    <citation type="submission" date="2018-01" db="EMBL/GenBank/DDBJ databases">
        <title>The draft genome of an aniline degradation strain ANB-1.</title>
        <authorList>
            <person name="Zhang L."/>
            <person name="Jiang J."/>
        </authorList>
    </citation>
    <scope>NUCLEOTIDE SEQUENCE [LARGE SCALE GENOMIC DNA]</scope>
    <source>
        <strain evidence="3 4">ANB-1</strain>
    </source>
</reference>
<dbReference type="Pfam" id="PF03401">
    <property type="entry name" value="TctC"/>
    <property type="match status" value="1"/>
</dbReference>
<accession>A0A2N8K9C8</accession>
<dbReference type="EMBL" id="POQS01000013">
    <property type="protein sequence ID" value="PND30045.1"/>
    <property type="molecule type" value="Genomic_DNA"/>
</dbReference>
<name>A0A2N8K9C8_9BURK</name>
<organism evidence="3 4">
    <name type="scientific">Achromobacter pulmonis</name>
    <dbReference type="NCBI Taxonomy" id="1389932"/>
    <lineage>
        <taxon>Bacteria</taxon>
        <taxon>Pseudomonadati</taxon>
        <taxon>Pseudomonadota</taxon>
        <taxon>Betaproteobacteria</taxon>
        <taxon>Burkholderiales</taxon>
        <taxon>Alcaligenaceae</taxon>
        <taxon>Achromobacter</taxon>
    </lineage>
</organism>
<feature type="signal peptide" evidence="2">
    <location>
        <begin position="1"/>
        <end position="23"/>
    </location>
</feature>
<dbReference type="Gene3D" id="3.40.190.150">
    <property type="entry name" value="Bordetella uptake gene, domain 1"/>
    <property type="match status" value="1"/>
</dbReference>
<dbReference type="InterPro" id="IPR042100">
    <property type="entry name" value="Bug_dom1"/>
</dbReference>
<dbReference type="PANTHER" id="PTHR42928">
    <property type="entry name" value="TRICARBOXYLATE-BINDING PROTEIN"/>
    <property type="match status" value="1"/>
</dbReference>
<gene>
    <name evidence="3" type="ORF">C1I89_31485</name>
</gene>
<sequence length="96" mass="9915">MFMYFRAACSAIILTICALQVHAQQPTPIRFVVAYPPGGAGDQMARIVANEVARSLGTPVVVENKPGAGGMIAGDLVARAKPDGKTFFVGGNGPLA</sequence>
<evidence type="ECO:0000313" key="4">
    <source>
        <dbReference type="Proteomes" id="UP000235994"/>
    </source>
</evidence>
<feature type="non-terminal residue" evidence="3">
    <location>
        <position position="96"/>
    </location>
</feature>
<evidence type="ECO:0000313" key="3">
    <source>
        <dbReference type="EMBL" id="PND30045.1"/>
    </source>
</evidence>
<evidence type="ECO:0000256" key="1">
    <source>
        <dbReference type="ARBA" id="ARBA00006987"/>
    </source>
</evidence>
<dbReference type="RefSeq" id="WP_258231565.1">
    <property type="nucleotide sequence ID" value="NZ_POQS01000013.1"/>
</dbReference>